<dbReference type="RefSeq" id="WP_316655428.1">
    <property type="nucleotide sequence ID" value="NZ_CATYWO010000001.1"/>
</dbReference>
<feature type="chain" id="PRO_5047322771" evidence="1">
    <location>
        <begin position="18"/>
        <end position="360"/>
    </location>
</feature>
<organism evidence="2 3">
    <name type="scientific">Ralstonia condita</name>
    <dbReference type="NCBI Taxonomy" id="3058600"/>
    <lineage>
        <taxon>Bacteria</taxon>
        <taxon>Pseudomonadati</taxon>
        <taxon>Pseudomonadota</taxon>
        <taxon>Betaproteobacteria</taxon>
        <taxon>Burkholderiales</taxon>
        <taxon>Burkholderiaceae</taxon>
        <taxon>Ralstonia</taxon>
    </lineage>
</organism>
<comment type="caution">
    <text evidence="2">The sequence shown here is derived from an EMBL/GenBank/DDBJ whole genome shotgun (WGS) entry which is preliminary data.</text>
</comment>
<evidence type="ECO:0000256" key="1">
    <source>
        <dbReference type="SAM" id="SignalP"/>
    </source>
</evidence>
<keyword evidence="1" id="KW-0732">Signal</keyword>
<evidence type="ECO:0000313" key="3">
    <source>
        <dbReference type="Proteomes" id="UP001189616"/>
    </source>
</evidence>
<dbReference type="EMBL" id="CATYWO010000001">
    <property type="protein sequence ID" value="CAJ0778705.1"/>
    <property type="molecule type" value="Genomic_DNA"/>
</dbReference>
<gene>
    <name evidence="2" type="ORF">LMG7141_00789</name>
</gene>
<protein>
    <submittedName>
        <fullName evidence="2">Uncharacterized protein</fullName>
    </submittedName>
</protein>
<proteinExistence type="predicted"/>
<keyword evidence="3" id="KW-1185">Reference proteome</keyword>
<name>A0ABN9IHB3_9RALS</name>
<accession>A0ABN9IHB3</accession>
<reference evidence="2 3" key="1">
    <citation type="submission" date="2023-07" db="EMBL/GenBank/DDBJ databases">
        <authorList>
            <person name="Peeters C."/>
        </authorList>
    </citation>
    <scope>NUCLEOTIDE SEQUENCE [LARGE SCALE GENOMIC DNA]</scope>
    <source>
        <strain evidence="2 3">LMG 7141</strain>
    </source>
</reference>
<sequence>MKRFSTFILGLALSAFAAATTLNPVQLLNPAGSTAGQAVISNGATSAPTWQAVPLTGLATQGANTVLGNGTASTAAPTALAVPSCSAATNALLWTSGTGFSCNSGINAATLGGATFAAPGAIGGTTAGSGAFTTLTASSTVSGAGFTSLLSPYAPLASPALTGTPTAPTAAGNTNTTQLSTTAFVEGEFAAPPVAGFGSTTARPVAATTITASSTITPSQTAGIVGTTTNNNANAGSFGEYQTATTTNTSMSNGAGANLTSISLTAGDWDVECSALFHPAGTTVITGLAVSVSTTSASLGALGTINYIQANYNTGSNNYIPAPTTRISIAATTTTYCVGVANFGTSTMQGDGFIRARRVR</sequence>
<evidence type="ECO:0000313" key="2">
    <source>
        <dbReference type="EMBL" id="CAJ0778705.1"/>
    </source>
</evidence>
<feature type="signal peptide" evidence="1">
    <location>
        <begin position="1"/>
        <end position="17"/>
    </location>
</feature>
<dbReference type="Proteomes" id="UP001189616">
    <property type="component" value="Unassembled WGS sequence"/>
</dbReference>